<protein>
    <recommendedName>
        <fullName evidence="3">Fibronectin-binding domain-containing protein</fullName>
    </recommendedName>
</protein>
<dbReference type="PANTHER" id="PTHR15239:SF6">
    <property type="entry name" value="RIBOSOME QUALITY CONTROL COMPLEX SUBUNIT NEMF"/>
    <property type="match status" value="1"/>
</dbReference>
<reference evidence="2" key="1">
    <citation type="journal article" date="2014" name="Front. Microbiol.">
        <title>High frequency of phylogenetically diverse reductive dehalogenase-homologous genes in deep subseafloor sedimentary metagenomes.</title>
        <authorList>
            <person name="Kawai M."/>
            <person name="Futagami T."/>
            <person name="Toyoda A."/>
            <person name="Takaki Y."/>
            <person name="Nishi S."/>
            <person name="Hori S."/>
            <person name="Arai W."/>
            <person name="Tsubouchi T."/>
            <person name="Morono Y."/>
            <person name="Uchiyama I."/>
            <person name="Ito T."/>
            <person name="Fujiyama A."/>
            <person name="Inagaki F."/>
            <person name="Takami H."/>
        </authorList>
    </citation>
    <scope>NUCLEOTIDE SEQUENCE</scope>
    <source>
        <strain evidence="2">Expedition CK06-06</strain>
    </source>
</reference>
<feature type="non-terminal residue" evidence="2">
    <location>
        <position position="1"/>
    </location>
</feature>
<dbReference type="InterPro" id="IPR010979">
    <property type="entry name" value="Ribosomal_uS13-like_H2TH"/>
</dbReference>
<keyword evidence="1" id="KW-0175">Coiled coil</keyword>
<dbReference type="GO" id="GO:1990112">
    <property type="term" value="C:RQC complex"/>
    <property type="evidence" value="ECO:0007669"/>
    <property type="project" value="TreeGrafter"/>
</dbReference>
<name>X0S6Z9_9ZZZZ</name>
<sequence length="331" mass="38941">QFFVSGKGKQQLFINAGNYLYLTSFKAPSQTPSEFCMYLRKKLANSRLIEINQLGFERIIEFKFQTKQDTFSLIFEMFSKGNIILLKDNQILSAVEYQKYSTRTIRPKEDYIFPKKEFNFLELTQTDLKKLLSTTTKESIVKSLAIDLGLGGIYSEEACLSSKINKSKKPSELQDKEIKSLFESLKEIRNKKLEPIIFYENNLIKDSVPFKLNLYKNLKQKPFETFSAALENSFSQQIPVEQLKYQKQINKTKKIIEKQIQHLEELKQQEKLNKEKAELLYKNYKLIKEILEELKKATEKYTWKEIQEKLKGHKLTKEVIPKEKSVVLELK</sequence>
<comment type="caution">
    <text evidence="2">The sequence shown here is derived from an EMBL/GenBank/DDBJ whole genome shotgun (WGS) entry which is preliminary data.</text>
</comment>
<dbReference type="GO" id="GO:0000049">
    <property type="term" value="F:tRNA binding"/>
    <property type="evidence" value="ECO:0007669"/>
    <property type="project" value="TreeGrafter"/>
</dbReference>
<accession>X0S6Z9</accession>
<feature type="coiled-coil region" evidence="1">
    <location>
        <begin position="246"/>
        <end position="294"/>
    </location>
</feature>
<evidence type="ECO:0000256" key="1">
    <source>
        <dbReference type="SAM" id="Coils"/>
    </source>
</evidence>
<dbReference type="GO" id="GO:0043023">
    <property type="term" value="F:ribosomal large subunit binding"/>
    <property type="evidence" value="ECO:0007669"/>
    <property type="project" value="TreeGrafter"/>
</dbReference>
<gene>
    <name evidence="2" type="ORF">S01H1_03331</name>
</gene>
<dbReference type="EMBL" id="BARS01001827">
    <property type="protein sequence ID" value="GAF76789.1"/>
    <property type="molecule type" value="Genomic_DNA"/>
</dbReference>
<dbReference type="InterPro" id="IPR051608">
    <property type="entry name" value="RQC_Subunit_NEMF"/>
</dbReference>
<dbReference type="PANTHER" id="PTHR15239">
    <property type="entry name" value="NUCLEAR EXPORT MEDIATOR FACTOR NEMF"/>
    <property type="match status" value="1"/>
</dbReference>
<dbReference type="AlphaFoldDB" id="X0S6Z9"/>
<dbReference type="SUPFAM" id="SSF46946">
    <property type="entry name" value="S13-like H2TH domain"/>
    <property type="match status" value="1"/>
</dbReference>
<dbReference type="Pfam" id="PF05833">
    <property type="entry name" value="NFACT_N"/>
    <property type="match status" value="1"/>
</dbReference>
<evidence type="ECO:0000313" key="2">
    <source>
        <dbReference type="EMBL" id="GAF76789.1"/>
    </source>
</evidence>
<evidence type="ECO:0008006" key="3">
    <source>
        <dbReference type="Google" id="ProtNLM"/>
    </source>
</evidence>
<proteinExistence type="predicted"/>
<dbReference type="GO" id="GO:0072344">
    <property type="term" value="P:rescue of stalled ribosome"/>
    <property type="evidence" value="ECO:0007669"/>
    <property type="project" value="TreeGrafter"/>
</dbReference>
<dbReference type="Gene3D" id="2.30.310.10">
    <property type="entry name" value="ibrinogen binding protein from staphylococcus aureus domain"/>
    <property type="match status" value="1"/>
</dbReference>
<organism evidence="2">
    <name type="scientific">marine sediment metagenome</name>
    <dbReference type="NCBI Taxonomy" id="412755"/>
    <lineage>
        <taxon>unclassified sequences</taxon>
        <taxon>metagenomes</taxon>
        <taxon>ecological metagenomes</taxon>
    </lineage>
</organism>